<protein>
    <recommendedName>
        <fullName evidence="11">Protein translocase subunit SecE</fullName>
    </recommendedName>
</protein>
<evidence type="ECO:0000256" key="4">
    <source>
        <dbReference type="ARBA" id="ARBA00022692"/>
    </source>
</evidence>
<dbReference type="EMBL" id="UINC01008415">
    <property type="protein sequence ID" value="SVA37878.1"/>
    <property type="molecule type" value="Genomic_DNA"/>
</dbReference>
<dbReference type="PRINTS" id="PR01650">
    <property type="entry name" value="SECETRNLCASE"/>
</dbReference>
<keyword evidence="3" id="KW-1003">Cell membrane</keyword>
<evidence type="ECO:0000256" key="6">
    <source>
        <dbReference type="ARBA" id="ARBA00022989"/>
    </source>
</evidence>
<sequence length="60" mass="6902">MIKKIKKFSTEVQIEMGKVSWPTWDELKGATYIVLSLTILVAAFLFVVDLILNKLMNFIL</sequence>
<dbReference type="GO" id="GO:0043952">
    <property type="term" value="P:protein transport by the Sec complex"/>
    <property type="evidence" value="ECO:0007669"/>
    <property type="project" value="TreeGrafter"/>
</dbReference>
<keyword evidence="6 9" id="KW-1133">Transmembrane helix</keyword>
<dbReference type="Pfam" id="PF00584">
    <property type="entry name" value="SecE"/>
    <property type="match status" value="1"/>
</dbReference>
<keyword evidence="2" id="KW-0813">Transport</keyword>
<gene>
    <name evidence="10" type="ORF">METZ01_LOCUS90732</name>
</gene>
<dbReference type="AlphaFoldDB" id="A0A381VDK2"/>
<comment type="subcellular location">
    <subcellularLocation>
        <location evidence="1">Membrane</location>
    </subcellularLocation>
</comment>
<dbReference type="GO" id="GO:0006886">
    <property type="term" value="P:intracellular protein transport"/>
    <property type="evidence" value="ECO:0007669"/>
    <property type="project" value="InterPro"/>
</dbReference>
<dbReference type="InterPro" id="IPR005807">
    <property type="entry name" value="SecE_bac"/>
</dbReference>
<evidence type="ECO:0000256" key="2">
    <source>
        <dbReference type="ARBA" id="ARBA00022448"/>
    </source>
</evidence>
<dbReference type="GO" id="GO:0009306">
    <property type="term" value="P:protein secretion"/>
    <property type="evidence" value="ECO:0007669"/>
    <property type="project" value="InterPro"/>
</dbReference>
<dbReference type="NCBIfam" id="TIGR00964">
    <property type="entry name" value="secE_bact"/>
    <property type="match status" value="1"/>
</dbReference>
<proteinExistence type="inferred from homology"/>
<keyword evidence="4 9" id="KW-0812">Transmembrane</keyword>
<dbReference type="GO" id="GO:0008320">
    <property type="term" value="F:protein transmembrane transporter activity"/>
    <property type="evidence" value="ECO:0007669"/>
    <property type="project" value="InterPro"/>
</dbReference>
<evidence type="ECO:0000256" key="3">
    <source>
        <dbReference type="ARBA" id="ARBA00022475"/>
    </source>
</evidence>
<reference evidence="10" key="1">
    <citation type="submission" date="2018-05" db="EMBL/GenBank/DDBJ databases">
        <authorList>
            <person name="Lanie J.A."/>
            <person name="Ng W.-L."/>
            <person name="Kazmierczak K.M."/>
            <person name="Andrzejewski T.M."/>
            <person name="Davidsen T.M."/>
            <person name="Wayne K.J."/>
            <person name="Tettelin H."/>
            <person name="Glass J.I."/>
            <person name="Rusch D."/>
            <person name="Podicherti R."/>
            <person name="Tsui H.-C.T."/>
            <person name="Winkler M.E."/>
        </authorList>
    </citation>
    <scope>NUCLEOTIDE SEQUENCE</scope>
</reference>
<evidence type="ECO:0000313" key="10">
    <source>
        <dbReference type="EMBL" id="SVA37878.1"/>
    </source>
</evidence>
<dbReference type="GO" id="GO:0005886">
    <property type="term" value="C:plasma membrane"/>
    <property type="evidence" value="ECO:0007669"/>
    <property type="project" value="TreeGrafter"/>
</dbReference>
<dbReference type="InterPro" id="IPR001901">
    <property type="entry name" value="Translocase_SecE/Sec61-g"/>
</dbReference>
<organism evidence="10">
    <name type="scientific">marine metagenome</name>
    <dbReference type="NCBI Taxonomy" id="408172"/>
    <lineage>
        <taxon>unclassified sequences</taxon>
        <taxon>metagenomes</taxon>
        <taxon>ecological metagenomes</taxon>
    </lineage>
</organism>
<evidence type="ECO:0000256" key="7">
    <source>
        <dbReference type="ARBA" id="ARBA00023010"/>
    </source>
</evidence>
<accession>A0A381VDK2</accession>
<evidence type="ECO:0000256" key="5">
    <source>
        <dbReference type="ARBA" id="ARBA00022927"/>
    </source>
</evidence>
<evidence type="ECO:0000256" key="1">
    <source>
        <dbReference type="ARBA" id="ARBA00004370"/>
    </source>
</evidence>
<dbReference type="PROSITE" id="PS01067">
    <property type="entry name" value="SECE_SEC61G"/>
    <property type="match status" value="1"/>
</dbReference>
<keyword evidence="5" id="KW-0653">Protein transport</keyword>
<evidence type="ECO:0008006" key="11">
    <source>
        <dbReference type="Google" id="ProtNLM"/>
    </source>
</evidence>
<evidence type="ECO:0000256" key="9">
    <source>
        <dbReference type="SAM" id="Phobius"/>
    </source>
</evidence>
<keyword evidence="7" id="KW-0811">Translocation</keyword>
<dbReference type="HAMAP" id="MF_00422">
    <property type="entry name" value="SecE"/>
    <property type="match status" value="1"/>
</dbReference>
<dbReference type="PANTHER" id="PTHR33910">
    <property type="entry name" value="PROTEIN TRANSLOCASE SUBUNIT SECE"/>
    <property type="match status" value="1"/>
</dbReference>
<name>A0A381VDK2_9ZZZZ</name>
<feature type="transmembrane region" description="Helical" evidence="9">
    <location>
        <begin position="30"/>
        <end position="52"/>
    </location>
</feature>
<evidence type="ECO:0000256" key="8">
    <source>
        <dbReference type="ARBA" id="ARBA00023136"/>
    </source>
</evidence>
<dbReference type="GO" id="GO:0006605">
    <property type="term" value="P:protein targeting"/>
    <property type="evidence" value="ECO:0007669"/>
    <property type="project" value="InterPro"/>
</dbReference>
<dbReference type="Gene3D" id="1.20.5.1030">
    <property type="entry name" value="Preprotein translocase secy subunit"/>
    <property type="match status" value="1"/>
</dbReference>
<dbReference type="PANTHER" id="PTHR33910:SF1">
    <property type="entry name" value="PROTEIN TRANSLOCASE SUBUNIT SECE"/>
    <property type="match status" value="1"/>
</dbReference>
<dbReference type="InterPro" id="IPR038379">
    <property type="entry name" value="SecE_sf"/>
</dbReference>
<keyword evidence="8 9" id="KW-0472">Membrane</keyword>